<sequence length="121" mass="13726">MMGHIRRHVSKDHAYRKTLLGNNSMESMLFVSRRHIPPADLRLYGVLAIRMSSAIMFQAGVLSLVHIRAIWLFTWEHLSYPSCATMLDSLVPSQVASAVFTGELGFAIPQIAHQDSRCFRR</sequence>
<proteinExistence type="predicted"/>
<keyword evidence="1" id="KW-1133">Transmembrane helix</keyword>
<keyword evidence="1" id="KW-0472">Membrane</keyword>
<accession>A0A6A6J8X7</accession>
<dbReference type="EMBL" id="ML986527">
    <property type="protein sequence ID" value="KAF2272096.1"/>
    <property type="molecule type" value="Genomic_DNA"/>
</dbReference>
<evidence type="ECO:0000313" key="2">
    <source>
        <dbReference type="EMBL" id="KAF2272096.1"/>
    </source>
</evidence>
<dbReference type="RefSeq" id="XP_033649635.1">
    <property type="nucleotide sequence ID" value="XM_033794001.1"/>
</dbReference>
<evidence type="ECO:0000313" key="3">
    <source>
        <dbReference type="Proteomes" id="UP000800097"/>
    </source>
</evidence>
<organism evidence="2 3">
    <name type="scientific">Westerdykella ornata</name>
    <dbReference type="NCBI Taxonomy" id="318751"/>
    <lineage>
        <taxon>Eukaryota</taxon>
        <taxon>Fungi</taxon>
        <taxon>Dikarya</taxon>
        <taxon>Ascomycota</taxon>
        <taxon>Pezizomycotina</taxon>
        <taxon>Dothideomycetes</taxon>
        <taxon>Pleosporomycetidae</taxon>
        <taxon>Pleosporales</taxon>
        <taxon>Sporormiaceae</taxon>
        <taxon>Westerdykella</taxon>
    </lineage>
</organism>
<name>A0A6A6J8X7_WESOR</name>
<protein>
    <submittedName>
        <fullName evidence="2">Uncharacterized protein</fullName>
    </submittedName>
</protein>
<dbReference type="GeneID" id="54547176"/>
<feature type="transmembrane region" description="Helical" evidence="1">
    <location>
        <begin position="91"/>
        <end position="112"/>
    </location>
</feature>
<gene>
    <name evidence="2" type="ORF">EI97DRAFT_236344</name>
</gene>
<feature type="transmembrane region" description="Helical" evidence="1">
    <location>
        <begin position="43"/>
        <end position="71"/>
    </location>
</feature>
<keyword evidence="3" id="KW-1185">Reference proteome</keyword>
<evidence type="ECO:0000256" key="1">
    <source>
        <dbReference type="SAM" id="Phobius"/>
    </source>
</evidence>
<keyword evidence="1" id="KW-0812">Transmembrane</keyword>
<dbReference type="AlphaFoldDB" id="A0A6A6J8X7"/>
<reference evidence="2" key="1">
    <citation type="journal article" date="2020" name="Stud. Mycol.">
        <title>101 Dothideomycetes genomes: a test case for predicting lifestyles and emergence of pathogens.</title>
        <authorList>
            <person name="Haridas S."/>
            <person name="Albert R."/>
            <person name="Binder M."/>
            <person name="Bloem J."/>
            <person name="Labutti K."/>
            <person name="Salamov A."/>
            <person name="Andreopoulos B."/>
            <person name="Baker S."/>
            <person name="Barry K."/>
            <person name="Bills G."/>
            <person name="Bluhm B."/>
            <person name="Cannon C."/>
            <person name="Castanera R."/>
            <person name="Culley D."/>
            <person name="Daum C."/>
            <person name="Ezra D."/>
            <person name="Gonzalez J."/>
            <person name="Henrissat B."/>
            <person name="Kuo A."/>
            <person name="Liang C."/>
            <person name="Lipzen A."/>
            <person name="Lutzoni F."/>
            <person name="Magnuson J."/>
            <person name="Mondo S."/>
            <person name="Nolan M."/>
            <person name="Ohm R."/>
            <person name="Pangilinan J."/>
            <person name="Park H.-J."/>
            <person name="Ramirez L."/>
            <person name="Alfaro M."/>
            <person name="Sun H."/>
            <person name="Tritt A."/>
            <person name="Yoshinaga Y."/>
            <person name="Zwiers L.-H."/>
            <person name="Turgeon B."/>
            <person name="Goodwin S."/>
            <person name="Spatafora J."/>
            <person name="Crous P."/>
            <person name="Grigoriev I."/>
        </authorList>
    </citation>
    <scope>NUCLEOTIDE SEQUENCE</scope>
    <source>
        <strain evidence="2">CBS 379.55</strain>
    </source>
</reference>
<dbReference type="Proteomes" id="UP000800097">
    <property type="component" value="Unassembled WGS sequence"/>
</dbReference>